<dbReference type="OrthoDB" id="6481795at2759"/>
<organism evidence="1 2">
    <name type="scientific">Haemaphysalis longicornis</name>
    <name type="common">Bush tick</name>
    <dbReference type="NCBI Taxonomy" id="44386"/>
    <lineage>
        <taxon>Eukaryota</taxon>
        <taxon>Metazoa</taxon>
        <taxon>Ecdysozoa</taxon>
        <taxon>Arthropoda</taxon>
        <taxon>Chelicerata</taxon>
        <taxon>Arachnida</taxon>
        <taxon>Acari</taxon>
        <taxon>Parasitiformes</taxon>
        <taxon>Ixodida</taxon>
        <taxon>Ixodoidea</taxon>
        <taxon>Ixodidae</taxon>
        <taxon>Haemaphysalinae</taxon>
        <taxon>Haemaphysalis</taxon>
    </lineage>
</organism>
<evidence type="ECO:0000313" key="1">
    <source>
        <dbReference type="EMBL" id="KAH9360590.1"/>
    </source>
</evidence>
<dbReference type="AlphaFoldDB" id="A0A9J6F6Y1"/>
<dbReference type="VEuPathDB" id="VectorBase:HLOH_054637"/>
<reference evidence="1 2" key="1">
    <citation type="journal article" date="2020" name="Cell">
        <title>Large-Scale Comparative Analyses of Tick Genomes Elucidate Their Genetic Diversity and Vector Capacities.</title>
        <authorList>
            <consortium name="Tick Genome and Microbiome Consortium (TIGMIC)"/>
            <person name="Jia N."/>
            <person name="Wang J."/>
            <person name="Shi W."/>
            <person name="Du L."/>
            <person name="Sun Y."/>
            <person name="Zhan W."/>
            <person name="Jiang J.F."/>
            <person name="Wang Q."/>
            <person name="Zhang B."/>
            <person name="Ji P."/>
            <person name="Bell-Sakyi L."/>
            <person name="Cui X.M."/>
            <person name="Yuan T.T."/>
            <person name="Jiang B.G."/>
            <person name="Yang W.F."/>
            <person name="Lam T.T."/>
            <person name="Chang Q.C."/>
            <person name="Ding S.J."/>
            <person name="Wang X.J."/>
            <person name="Zhu J.G."/>
            <person name="Ruan X.D."/>
            <person name="Zhao L."/>
            <person name="Wei J.T."/>
            <person name="Ye R.Z."/>
            <person name="Que T.C."/>
            <person name="Du C.H."/>
            <person name="Zhou Y.H."/>
            <person name="Cheng J.X."/>
            <person name="Dai P.F."/>
            <person name="Guo W.B."/>
            <person name="Han X.H."/>
            <person name="Huang E.J."/>
            <person name="Li L.F."/>
            <person name="Wei W."/>
            <person name="Gao Y.C."/>
            <person name="Liu J.Z."/>
            <person name="Shao H.Z."/>
            <person name="Wang X."/>
            <person name="Wang C.C."/>
            <person name="Yang T.C."/>
            <person name="Huo Q.B."/>
            <person name="Li W."/>
            <person name="Chen H.Y."/>
            <person name="Chen S.E."/>
            <person name="Zhou L.G."/>
            <person name="Ni X.B."/>
            <person name="Tian J.H."/>
            <person name="Sheng Y."/>
            <person name="Liu T."/>
            <person name="Pan Y.S."/>
            <person name="Xia L.Y."/>
            <person name="Li J."/>
            <person name="Zhao F."/>
            <person name="Cao W.C."/>
        </authorList>
    </citation>
    <scope>NUCLEOTIDE SEQUENCE [LARGE SCALE GENOMIC DNA]</scope>
    <source>
        <strain evidence="1">HaeL-2018</strain>
    </source>
</reference>
<proteinExistence type="predicted"/>
<dbReference type="EMBL" id="JABSTR010000001">
    <property type="protein sequence ID" value="KAH9360590.1"/>
    <property type="molecule type" value="Genomic_DNA"/>
</dbReference>
<accession>A0A9J6F6Y1</accession>
<keyword evidence="2" id="KW-1185">Reference proteome</keyword>
<protein>
    <submittedName>
        <fullName evidence="1">Uncharacterized protein</fullName>
    </submittedName>
</protein>
<comment type="caution">
    <text evidence="1">The sequence shown here is derived from an EMBL/GenBank/DDBJ whole genome shotgun (WGS) entry which is preliminary data.</text>
</comment>
<sequence length="583" mass="63726">MRVALTEEAGNNVAGVGRVGSTGSTATLSTCNEQQCVSLANRVSFGMRKEYPDSGATGATGFDASHDEALSAFSAMKLLPSSDDVSPTLECLLEGCVQTLGQLSEESDLPHSQPADWAAALVHAALDFFGSVFEPTDVSLFTPSQWLTRLAEVAQKATHTFYVKVPPRCRVTGGLAWPQVCKLLNDADSLLFREIIGGLSSCLQEGLLQDERAKHALCTTHSFCTARLAERSKRKMSPPSRTEDSLWHLVKKLHCLLSCLDSLEEAGEEPIPLLESLKAVVQKCGCGQQVAASGPVLEELTPDIERLFNAKFGVDAAALIVASDFQLVLKTCDAAHPTLQKAMLFYVLSRGKYKKDGSPLMLSDYHNLIIEKRNIICESDAGEQSKMLKFLEVACKDRALFSSGENKRGSLAKLPKSDIHEQDLISSALLKAFESCLGAQDLKRKENFVRLLVELVGHSSVVPCDLLLFQMARNIKQATAEALNPENFFAIKVCMECLKGGEELSGQAKQNILEALLLGLHHLPKQYFKQKLLLLADVAQRMDLPELQEKLVPVLRAAFTIQHDADEKGFDVVRNALLTLSEK</sequence>
<gene>
    <name evidence="1" type="ORF">HPB48_008650</name>
</gene>
<evidence type="ECO:0000313" key="2">
    <source>
        <dbReference type="Proteomes" id="UP000821853"/>
    </source>
</evidence>
<name>A0A9J6F6Y1_HAELO</name>
<dbReference type="Proteomes" id="UP000821853">
    <property type="component" value="Chromosome 1"/>
</dbReference>